<dbReference type="AlphaFoldDB" id="A0A1H8FUR6"/>
<evidence type="ECO:0000256" key="9">
    <source>
        <dbReference type="ARBA" id="ARBA00023136"/>
    </source>
</evidence>
<comment type="subcellular location">
    <subcellularLocation>
        <location evidence="10">Cell membrane</location>
        <topology evidence="10">Single-pass membrane protein</topology>
    </subcellularLocation>
    <subcellularLocation>
        <location evidence="1">Membrane</location>
        <topology evidence="1">Single-pass membrane protein</topology>
    </subcellularLocation>
</comment>
<evidence type="ECO:0000313" key="13">
    <source>
        <dbReference type="EMBL" id="SEN35422.1"/>
    </source>
</evidence>
<evidence type="ECO:0000256" key="3">
    <source>
        <dbReference type="ARBA" id="ARBA00022475"/>
    </source>
</evidence>
<comment type="similarity">
    <text evidence="10">Belongs to the TatB family.</text>
</comment>
<feature type="compositionally biased region" description="Low complexity" evidence="11">
    <location>
        <begin position="103"/>
        <end position="122"/>
    </location>
</feature>
<evidence type="ECO:0000313" key="14">
    <source>
        <dbReference type="Proteomes" id="UP000183898"/>
    </source>
</evidence>
<dbReference type="GO" id="GO:0033281">
    <property type="term" value="C:TAT protein transport complex"/>
    <property type="evidence" value="ECO:0007669"/>
    <property type="project" value="UniProtKB-UniRule"/>
</dbReference>
<dbReference type="Gene3D" id="1.20.5.3310">
    <property type="match status" value="1"/>
</dbReference>
<dbReference type="GO" id="GO:0008320">
    <property type="term" value="F:protein transmembrane transporter activity"/>
    <property type="evidence" value="ECO:0007669"/>
    <property type="project" value="UniProtKB-UniRule"/>
</dbReference>
<comment type="function">
    <text evidence="10">Part of the twin-arginine translocation (Tat) system that transports large folded proteins containing a characteristic twin-arginine motif in their signal peptide across membranes. Together with TatC, TatB is part of a receptor directly interacting with Tat signal peptides. TatB may form an oligomeric binding site that transiently accommodates folded Tat precursor proteins before their translocation.</text>
</comment>
<dbReference type="NCBIfam" id="TIGR01410">
    <property type="entry name" value="tatB"/>
    <property type="match status" value="1"/>
</dbReference>
<evidence type="ECO:0000256" key="8">
    <source>
        <dbReference type="ARBA" id="ARBA00023010"/>
    </source>
</evidence>
<keyword evidence="6 10" id="KW-0653">Protein transport</keyword>
<sequence length="140" mass="15020">MFDISFSEILVIAAVALIVIGPERLPKVARTLGHLFGRAQRYVNDVKSDIQREIELDELKKWKASVEETGRSIENSVHTGLDKFRETVEAGAEASAMPPPTTAPSAAESSTPPQNSSPTSAEPAPPPVQSTKNSNAPDQV</sequence>
<evidence type="ECO:0000256" key="12">
    <source>
        <dbReference type="SAM" id="Phobius"/>
    </source>
</evidence>
<evidence type="ECO:0000256" key="5">
    <source>
        <dbReference type="ARBA" id="ARBA00022692"/>
    </source>
</evidence>
<proteinExistence type="inferred from homology"/>
<feature type="transmembrane region" description="Helical" evidence="12">
    <location>
        <begin position="6"/>
        <end position="22"/>
    </location>
</feature>
<dbReference type="InterPro" id="IPR003369">
    <property type="entry name" value="TatA/B/E"/>
</dbReference>
<accession>A0A1H8FUR6</accession>
<organism evidence="13 14">
    <name type="scientific">Nitrosospira multiformis</name>
    <dbReference type="NCBI Taxonomy" id="1231"/>
    <lineage>
        <taxon>Bacteria</taxon>
        <taxon>Pseudomonadati</taxon>
        <taxon>Pseudomonadota</taxon>
        <taxon>Betaproteobacteria</taxon>
        <taxon>Nitrosomonadales</taxon>
        <taxon>Nitrosomonadaceae</taxon>
        <taxon>Nitrosospira</taxon>
    </lineage>
</organism>
<feature type="compositionally biased region" description="Polar residues" evidence="11">
    <location>
        <begin position="129"/>
        <end position="140"/>
    </location>
</feature>
<dbReference type="PANTHER" id="PTHR33162">
    <property type="entry name" value="SEC-INDEPENDENT PROTEIN TRANSLOCASE PROTEIN TATA, CHLOROPLASTIC"/>
    <property type="match status" value="1"/>
</dbReference>
<evidence type="ECO:0000256" key="4">
    <source>
        <dbReference type="ARBA" id="ARBA00022519"/>
    </source>
</evidence>
<evidence type="ECO:0000256" key="6">
    <source>
        <dbReference type="ARBA" id="ARBA00022927"/>
    </source>
</evidence>
<dbReference type="PANTHER" id="PTHR33162:SF1">
    <property type="entry name" value="SEC-INDEPENDENT PROTEIN TRANSLOCASE PROTEIN TATA, CHLOROPLASTIC"/>
    <property type="match status" value="1"/>
</dbReference>
<dbReference type="EMBL" id="FOCT01000004">
    <property type="protein sequence ID" value="SEN35422.1"/>
    <property type="molecule type" value="Genomic_DNA"/>
</dbReference>
<name>A0A1H8FUR6_9PROT</name>
<evidence type="ECO:0000256" key="10">
    <source>
        <dbReference type="HAMAP-Rule" id="MF_00237"/>
    </source>
</evidence>
<keyword evidence="9 10" id="KW-0472">Membrane</keyword>
<dbReference type="PRINTS" id="PR01506">
    <property type="entry name" value="TATBPROTEIN"/>
</dbReference>
<evidence type="ECO:0000256" key="11">
    <source>
        <dbReference type="SAM" id="MobiDB-lite"/>
    </source>
</evidence>
<reference evidence="13 14" key="1">
    <citation type="submission" date="2016-10" db="EMBL/GenBank/DDBJ databases">
        <authorList>
            <person name="de Groot N.N."/>
        </authorList>
    </citation>
    <scope>NUCLEOTIDE SEQUENCE [LARGE SCALE GENOMIC DNA]</scope>
    <source>
        <strain evidence="13 14">Nl18</strain>
    </source>
</reference>
<evidence type="ECO:0000256" key="2">
    <source>
        <dbReference type="ARBA" id="ARBA00022448"/>
    </source>
</evidence>
<dbReference type="InterPro" id="IPR018448">
    <property type="entry name" value="TatB"/>
</dbReference>
<keyword evidence="7 10" id="KW-1133">Transmembrane helix</keyword>
<gene>
    <name evidence="10" type="primary">tatB</name>
    <name evidence="13" type="ORF">SAMN05216404_1045</name>
</gene>
<evidence type="ECO:0000256" key="1">
    <source>
        <dbReference type="ARBA" id="ARBA00004167"/>
    </source>
</evidence>
<keyword evidence="2 10" id="KW-0813">Transport</keyword>
<keyword evidence="5 10" id="KW-0812">Transmembrane</keyword>
<dbReference type="RefSeq" id="WP_074745173.1">
    <property type="nucleotide sequence ID" value="NZ_FOCT01000004.1"/>
</dbReference>
<protein>
    <recommendedName>
        <fullName evidence="10">Sec-independent protein translocase protein TatB</fullName>
    </recommendedName>
</protein>
<dbReference type="Pfam" id="PF02416">
    <property type="entry name" value="TatA_B_E"/>
    <property type="match status" value="1"/>
</dbReference>
<dbReference type="Proteomes" id="UP000183898">
    <property type="component" value="Unassembled WGS sequence"/>
</dbReference>
<keyword evidence="3 10" id="KW-1003">Cell membrane</keyword>
<dbReference type="GO" id="GO:0043953">
    <property type="term" value="P:protein transport by the Tat complex"/>
    <property type="evidence" value="ECO:0007669"/>
    <property type="project" value="UniProtKB-UniRule"/>
</dbReference>
<keyword evidence="4" id="KW-0997">Cell inner membrane</keyword>
<dbReference type="HAMAP" id="MF_00237">
    <property type="entry name" value="TatB"/>
    <property type="match status" value="1"/>
</dbReference>
<comment type="subunit">
    <text evidence="10">The Tat system comprises two distinct complexes: a TatABC complex, containing multiple copies of TatA, TatB and TatC subunits, and a separate TatA complex, containing only TatA subunits. Substrates initially bind to the TatABC complex, which probably triggers association of the separate TatA complex to form the active translocon.</text>
</comment>
<evidence type="ECO:0000256" key="7">
    <source>
        <dbReference type="ARBA" id="ARBA00022989"/>
    </source>
</evidence>
<keyword evidence="8 10" id="KW-0811">Translocation</keyword>
<feature type="region of interest" description="Disordered" evidence="11">
    <location>
        <begin position="67"/>
        <end position="140"/>
    </location>
</feature>